<evidence type="ECO:0000313" key="2">
    <source>
        <dbReference type="Proteomes" id="UP000269154"/>
    </source>
</evidence>
<comment type="caution">
    <text evidence="1">The sequence shown here is derived from an EMBL/GenBank/DDBJ whole genome shotgun (WGS) entry which is preliminary data.</text>
</comment>
<gene>
    <name evidence="1" type="ORF">D5R40_03085</name>
</gene>
<dbReference type="OrthoDB" id="3995698at2"/>
<dbReference type="AlphaFoldDB" id="A0A3N6R3B2"/>
<dbReference type="EMBL" id="RCBY01000009">
    <property type="protein sequence ID" value="RQH55320.1"/>
    <property type="molecule type" value="Genomic_DNA"/>
</dbReference>
<name>A0A3N6R3B2_9CYAN</name>
<protein>
    <submittedName>
        <fullName evidence="1">Uncharacterized protein</fullName>
    </submittedName>
</protein>
<reference evidence="1 2" key="1">
    <citation type="journal article" date="2018" name="ACS Chem. Biol.">
        <title>Ketoreductase domain dysfunction expands chemodiversity: malyngamide biosynthesis in the cyanobacterium Okeania hirsuta.</title>
        <authorList>
            <person name="Moss N.A."/>
            <person name="Leao T."/>
            <person name="Rankin M."/>
            <person name="McCullough T.M."/>
            <person name="Qu P."/>
            <person name="Korobeynikov A."/>
            <person name="Smith J.L."/>
            <person name="Gerwick L."/>
            <person name="Gerwick W.H."/>
        </authorList>
    </citation>
    <scope>NUCLEOTIDE SEQUENCE [LARGE SCALE GENOMIC DNA]</scope>
    <source>
        <strain evidence="1 2">PAB10Feb10-1</strain>
    </source>
</reference>
<evidence type="ECO:0000313" key="1">
    <source>
        <dbReference type="EMBL" id="RQH55320.1"/>
    </source>
</evidence>
<sequence length="190" mass="22144">MIDYVNVCNGDITTLSWQHKPIEIIHIDIAKKLKVWQHIVKEIFPHFCVNKTIVVNQYFYRSRLPWLIYSTGIILPYIEFLYHVIDGVIYFKIVQERPSFILGKLAEDNFSIAEKIYAINKITEVLDDCIFVGNINKDLMKGLMELAIAYIYYYFGSKQTSSTLAESLKNNHAIVKHYSGFFRKLGVSLH</sequence>
<proteinExistence type="predicted"/>
<dbReference type="Proteomes" id="UP000269154">
    <property type="component" value="Unassembled WGS sequence"/>
</dbReference>
<keyword evidence="2" id="KW-1185">Reference proteome</keyword>
<accession>A0A3N6R3B2</accession>
<organism evidence="1 2">
    <name type="scientific">Okeania hirsuta</name>
    <dbReference type="NCBI Taxonomy" id="1458930"/>
    <lineage>
        <taxon>Bacteria</taxon>
        <taxon>Bacillati</taxon>
        <taxon>Cyanobacteriota</taxon>
        <taxon>Cyanophyceae</taxon>
        <taxon>Oscillatoriophycideae</taxon>
        <taxon>Oscillatoriales</taxon>
        <taxon>Microcoleaceae</taxon>
        <taxon>Okeania</taxon>
    </lineage>
</organism>
<dbReference type="RefSeq" id="WP_153183453.1">
    <property type="nucleotide sequence ID" value="NZ_CAWOLW010000706.1"/>
</dbReference>